<keyword evidence="6" id="KW-0949">S-adenosyl-L-methionine</keyword>
<dbReference type="GO" id="GO:0005634">
    <property type="term" value="C:nucleus"/>
    <property type="evidence" value="ECO:0007669"/>
    <property type="project" value="UniProtKB-SubCell"/>
</dbReference>
<dbReference type="PIRSF" id="PIRSF028762">
    <property type="entry name" value="ABD1"/>
    <property type="match status" value="1"/>
</dbReference>
<feature type="binding site" evidence="14">
    <location>
        <position position="29"/>
    </location>
    <ligand>
        <name>S-adenosyl-L-methionine</name>
        <dbReference type="ChEBI" id="CHEBI:59789"/>
    </ligand>
</feature>
<reference evidence="17" key="1">
    <citation type="journal article" date="2018" name="Nat. Microbiol.">
        <title>Leveraging single-cell genomics to expand the fungal tree of life.</title>
        <authorList>
            <person name="Ahrendt S.R."/>
            <person name="Quandt C.A."/>
            <person name="Ciobanu D."/>
            <person name="Clum A."/>
            <person name="Salamov A."/>
            <person name="Andreopoulos B."/>
            <person name="Cheng J.F."/>
            <person name="Woyke T."/>
            <person name="Pelin A."/>
            <person name="Henrissat B."/>
            <person name="Reynolds N.K."/>
            <person name="Benny G.L."/>
            <person name="Smith M.E."/>
            <person name="James T.Y."/>
            <person name="Grigoriev I.V."/>
        </authorList>
    </citation>
    <scope>NUCLEOTIDE SEQUENCE [LARGE SCALE GENOMIC DNA]</scope>
    <source>
        <strain evidence="17">CSF55</strain>
    </source>
</reference>
<keyword evidence="5" id="KW-0808">Transferase</keyword>
<dbReference type="Proteomes" id="UP000281549">
    <property type="component" value="Unassembled WGS sequence"/>
</dbReference>
<evidence type="ECO:0000256" key="8">
    <source>
        <dbReference type="ARBA" id="ARBA00023042"/>
    </source>
</evidence>
<feature type="binding site" evidence="14">
    <location>
        <position position="115"/>
    </location>
    <ligand>
        <name>S-adenosyl-L-methionine</name>
        <dbReference type="ChEBI" id="CHEBI:59789"/>
    </ligand>
</feature>
<evidence type="ECO:0000256" key="12">
    <source>
        <dbReference type="ARBA" id="ARBA00044712"/>
    </source>
</evidence>
<evidence type="ECO:0000256" key="7">
    <source>
        <dbReference type="ARBA" id="ARBA00022884"/>
    </source>
</evidence>
<keyword evidence="9" id="KW-0539">Nucleus</keyword>
<evidence type="ECO:0000256" key="13">
    <source>
        <dbReference type="ARBA" id="ARBA00049739"/>
    </source>
</evidence>
<dbReference type="EMBL" id="ML004959">
    <property type="protein sequence ID" value="RKP21400.1"/>
    <property type="molecule type" value="Genomic_DNA"/>
</dbReference>
<name>A0A4P9YRR3_ROZAC</name>
<keyword evidence="3" id="KW-0489">Methyltransferase</keyword>
<protein>
    <recommendedName>
        <fullName evidence="13">mRNA cap guanine-N(7) methyltransferase</fullName>
        <ecNumber evidence="2">2.1.1.56</ecNumber>
    </recommendedName>
    <alternativeName>
        <fullName evidence="10">mRNA (guanine-N(7))-methyltransferase</fullName>
    </alternativeName>
    <alternativeName>
        <fullName evidence="11">mRNA cap methyltransferase</fullName>
    </alternativeName>
</protein>
<feature type="binding site" evidence="14">
    <location>
        <position position="98"/>
    </location>
    <ligand>
        <name>S-adenosyl-L-methionine</name>
        <dbReference type="ChEBI" id="CHEBI:59789"/>
    </ligand>
</feature>
<evidence type="ECO:0000256" key="6">
    <source>
        <dbReference type="ARBA" id="ARBA00022691"/>
    </source>
</evidence>
<dbReference type="EC" id="2.1.1.56" evidence="2"/>
<comment type="catalytic activity">
    <reaction evidence="12">
        <text>a 5'-end (5'-triphosphoguanosine)-ribonucleoside in mRNA + S-adenosyl-L-methionine = a 5'-end (N(7)-methyl 5'-triphosphoguanosine)-ribonucleoside in mRNA + S-adenosyl-L-homocysteine</text>
        <dbReference type="Rhea" id="RHEA:67008"/>
        <dbReference type="Rhea" id="RHEA-COMP:17166"/>
        <dbReference type="Rhea" id="RHEA-COMP:17167"/>
        <dbReference type="ChEBI" id="CHEBI:57856"/>
        <dbReference type="ChEBI" id="CHEBI:59789"/>
        <dbReference type="ChEBI" id="CHEBI:156461"/>
        <dbReference type="ChEBI" id="CHEBI:167617"/>
        <dbReference type="EC" id="2.1.1.56"/>
    </reaction>
</comment>
<evidence type="ECO:0000313" key="17">
    <source>
        <dbReference type="Proteomes" id="UP000281549"/>
    </source>
</evidence>
<accession>A0A4P9YRR3</accession>
<dbReference type="AlphaFoldDB" id="A0A4P9YRR3"/>
<dbReference type="SUPFAM" id="SSF53335">
    <property type="entry name" value="S-adenosyl-L-methionine-dependent methyltransferases"/>
    <property type="match status" value="1"/>
</dbReference>
<feature type="domain" description="MRNA cap 0 methyltransferase" evidence="15">
    <location>
        <begin position="16"/>
        <end position="275"/>
    </location>
</feature>
<dbReference type="CDD" id="cd02440">
    <property type="entry name" value="AdoMet_MTases"/>
    <property type="match status" value="1"/>
</dbReference>
<feature type="binding site" evidence="14">
    <location>
        <position position="47"/>
    </location>
    <ligand>
        <name>S-adenosyl-L-methionine</name>
        <dbReference type="ChEBI" id="CHEBI:59789"/>
    </ligand>
</feature>
<evidence type="ECO:0000256" key="5">
    <source>
        <dbReference type="ARBA" id="ARBA00022679"/>
    </source>
</evidence>
<dbReference type="PROSITE" id="PS51562">
    <property type="entry name" value="RNA_CAP0_MT"/>
    <property type="match status" value="1"/>
</dbReference>
<evidence type="ECO:0000259" key="15">
    <source>
        <dbReference type="PROSITE" id="PS51562"/>
    </source>
</evidence>
<dbReference type="Pfam" id="PF03291">
    <property type="entry name" value="mRNA_G-N7_MeTrfase"/>
    <property type="match status" value="1"/>
</dbReference>
<proteinExistence type="predicted"/>
<evidence type="ECO:0000256" key="4">
    <source>
        <dbReference type="ARBA" id="ARBA00022664"/>
    </source>
</evidence>
<feature type="non-terminal residue" evidence="16">
    <location>
        <position position="1"/>
    </location>
</feature>
<keyword evidence="7" id="KW-0694">RNA-binding</keyword>
<evidence type="ECO:0000256" key="10">
    <source>
        <dbReference type="ARBA" id="ARBA00032772"/>
    </source>
</evidence>
<evidence type="ECO:0000256" key="1">
    <source>
        <dbReference type="ARBA" id="ARBA00004123"/>
    </source>
</evidence>
<dbReference type="GO" id="GO:0004482">
    <property type="term" value="F:mRNA 5'-cap (guanine-N7-)-methyltransferase activity"/>
    <property type="evidence" value="ECO:0007669"/>
    <property type="project" value="UniProtKB-EC"/>
</dbReference>
<keyword evidence="8" id="KW-0506">mRNA capping</keyword>
<evidence type="ECO:0000256" key="11">
    <source>
        <dbReference type="ARBA" id="ARBA00033387"/>
    </source>
</evidence>
<organism evidence="16 17">
    <name type="scientific">Rozella allomycis (strain CSF55)</name>
    <dbReference type="NCBI Taxonomy" id="988480"/>
    <lineage>
        <taxon>Eukaryota</taxon>
        <taxon>Fungi</taxon>
        <taxon>Fungi incertae sedis</taxon>
        <taxon>Cryptomycota</taxon>
        <taxon>Cryptomycota incertae sedis</taxon>
        <taxon>Rozella</taxon>
    </lineage>
</organism>
<dbReference type="PANTHER" id="PTHR12189">
    <property type="entry name" value="MRNA GUANINE-7- METHYLTRANSFERASE"/>
    <property type="match status" value="1"/>
</dbReference>
<evidence type="ECO:0000256" key="9">
    <source>
        <dbReference type="ARBA" id="ARBA00023242"/>
    </source>
</evidence>
<dbReference type="Gene3D" id="3.40.50.150">
    <property type="entry name" value="Vaccinia Virus protein VP39"/>
    <property type="match status" value="1"/>
</dbReference>
<dbReference type="InterPro" id="IPR016899">
    <property type="entry name" value="mRNA_G-N7_MeTrfase_euk"/>
</dbReference>
<sequence length="275" mass="32136">HYDDLTTRTVPPRESSSILHIRTFNNWIKSILIHKYARRGDRVLDLACGRGGDLKKWSFRNISLWVGVDLSAKSVQEATSRYESMRRKPFDAKFRACDAFSVRITPAFFDTVSCQFSLHYAFKSEESARQCMKNISYVMLPGGHFIGTIPNAEEIMIRRKAEGNSFGNEYFKITFADEEEEKKEFGCEYTFNLKEAVESVPEYLVYKETLERIAREEGLELVYWKNFTEMYYDFCAEEPFQSMLTRMNVLNKQGSIDPEDWEVIALYSSFAFKKK</sequence>
<evidence type="ECO:0000313" key="16">
    <source>
        <dbReference type="EMBL" id="RKP21400.1"/>
    </source>
</evidence>
<evidence type="ECO:0000256" key="14">
    <source>
        <dbReference type="PIRSR" id="PIRSR028762-1"/>
    </source>
</evidence>
<feature type="binding site" evidence="14">
    <location>
        <position position="69"/>
    </location>
    <ligand>
        <name>S-adenosyl-L-methionine</name>
        <dbReference type="ChEBI" id="CHEBI:59789"/>
    </ligand>
</feature>
<dbReference type="GO" id="GO:0003723">
    <property type="term" value="F:RNA binding"/>
    <property type="evidence" value="ECO:0007669"/>
    <property type="project" value="UniProtKB-KW"/>
</dbReference>
<evidence type="ECO:0000256" key="3">
    <source>
        <dbReference type="ARBA" id="ARBA00022603"/>
    </source>
</evidence>
<dbReference type="InterPro" id="IPR039753">
    <property type="entry name" value="RG7MT1"/>
</dbReference>
<gene>
    <name evidence="16" type="ORF">ROZALSC1DRAFT_11486</name>
</gene>
<evidence type="ECO:0000256" key="2">
    <source>
        <dbReference type="ARBA" id="ARBA00011926"/>
    </source>
</evidence>
<dbReference type="InterPro" id="IPR029063">
    <property type="entry name" value="SAM-dependent_MTases_sf"/>
</dbReference>
<dbReference type="InterPro" id="IPR004971">
    <property type="entry name" value="mRNA_G-N7_MeTrfase_dom"/>
</dbReference>
<comment type="subcellular location">
    <subcellularLocation>
        <location evidence="1">Nucleus</location>
    </subcellularLocation>
</comment>
<dbReference type="PANTHER" id="PTHR12189:SF2">
    <property type="entry name" value="MRNA CAP GUANINE-N7 METHYLTRANSFERASE"/>
    <property type="match status" value="1"/>
</dbReference>
<keyword evidence="4" id="KW-0507">mRNA processing</keyword>
<feature type="binding site" evidence="14">
    <location>
        <position position="120"/>
    </location>
    <ligand>
        <name>S-adenosyl-L-methionine</name>
        <dbReference type="ChEBI" id="CHEBI:59789"/>
    </ligand>
</feature>